<dbReference type="Proteomes" id="UP000033099">
    <property type="component" value="Chromosome"/>
</dbReference>
<dbReference type="EMBL" id="CP011117">
    <property type="protein sequence ID" value="AKA83809.1"/>
    <property type="molecule type" value="Genomic_DNA"/>
</dbReference>
<protein>
    <submittedName>
        <fullName evidence="1">Uncharacterized protein</fullName>
    </submittedName>
</protein>
<proteinExistence type="predicted"/>
<accession>A0AAU8TQF1</accession>
<dbReference type="AlphaFoldDB" id="A0AAU8TQF1"/>
<gene>
    <name evidence="1" type="ORF">VO64_3263</name>
</gene>
<evidence type="ECO:0000313" key="2">
    <source>
        <dbReference type="Proteomes" id="UP000033099"/>
    </source>
</evidence>
<dbReference type="KEGG" id="pfb:VO64_3263"/>
<sequence>MLSRHFKNRSKAFATEQAEVLNASSYSVNEASIHLLDLNCI</sequence>
<reference evidence="1 2" key="1">
    <citation type="journal article" date="2015" name="Genome Announc.">
        <title>Complete Genome Sequence of Biocontrol Strain Pseudomonas fluorescens LBUM223.</title>
        <authorList>
            <person name="Roquigny R."/>
            <person name="Arseneault T."/>
            <person name="Gadkar V.J."/>
            <person name="Novinscak A."/>
            <person name="Joly D.L."/>
            <person name="Filion M."/>
        </authorList>
    </citation>
    <scope>NUCLEOTIDE SEQUENCE [LARGE SCALE GENOMIC DNA]</scope>
    <source>
        <strain evidence="1 2">LBUM223</strain>
    </source>
</reference>
<evidence type="ECO:0000313" key="1">
    <source>
        <dbReference type="EMBL" id="AKA83809.1"/>
    </source>
</evidence>
<organism evidence="1 2">
    <name type="scientific">Pseudomonas synxantha</name>
    <dbReference type="NCBI Taxonomy" id="47883"/>
    <lineage>
        <taxon>Bacteria</taxon>
        <taxon>Pseudomonadati</taxon>
        <taxon>Pseudomonadota</taxon>
        <taxon>Gammaproteobacteria</taxon>
        <taxon>Pseudomonadales</taxon>
        <taxon>Pseudomonadaceae</taxon>
        <taxon>Pseudomonas</taxon>
    </lineage>
</organism>
<name>A0AAU8TQF1_9PSED</name>